<comment type="caution">
    <text evidence="13">Lacks conserved residue(s) required for the propagation of feature annotation.</text>
</comment>
<feature type="binding site" evidence="13">
    <location>
        <position position="147"/>
    </location>
    <ligand>
        <name>[4Fe-4S] cluster</name>
        <dbReference type="ChEBI" id="CHEBI:49883"/>
        <label>2</label>
        <note>4Fe-4S-S-AdoMet</note>
    </ligand>
</feature>
<dbReference type="HAMAP" id="MF_01864">
    <property type="entry name" value="tRNA_metthiotr_MiaB"/>
    <property type="match status" value="1"/>
</dbReference>
<dbReference type="Gene3D" id="3.80.30.20">
    <property type="entry name" value="tm_1862 like domain"/>
    <property type="match status" value="1"/>
</dbReference>
<dbReference type="eggNOG" id="COG0621">
    <property type="taxonomic scope" value="Bacteria"/>
</dbReference>
<dbReference type="InterPro" id="IPR006463">
    <property type="entry name" value="MiaB_methiolase"/>
</dbReference>
<dbReference type="InterPro" id="IPR058240">
    <property type="entry name" value="rSAM_sf"/>
</dbReference>
<dbReference type="HOGENOM" id="CLU_018697_2_0_9"/>
<comment type="catalytic activity">
    <reaction evidence="9 13">
        <text>N(6)-dimethylallyladenosine(37) in tRNA + (sulfur carrier)-SH + AH2 + 2 S-adenosyl-L-methionine = 2-methylsulfanyl-N(6)-dimethylallyladenosine(37) in tRNA + (sulfur carrier)-H + 5'-deoxyadenosine + L-methionine + A + S-adenosyl-L-homocysteine + 2 H(+)</text>
        <dbReference type="Rhea" id="RHEA:37067"/>
        <dbReference type="Rhea" id="RHEA-COMP:10375"/>
        <dbReference type="Rhea" id="RHEA-COMP:10376"/>
        <dbReference type="Rhea" id="RHEA-COMP:14737"/>
        <dbReference type="Rhea" id="RHEA-COMP:14739"/>
        <dbReference type="ChEBI" id="CHEBI:13193"/>
        <dbReference type="ChEBI" id="CHEBI:15378"/>
        <dbReference type="ChEBI" id="CHEBI:17319"/>
        <dbReference type="ChEBI" id="CHEBI:17499"/>
        <dbReference type="ChEBI" id="CHEBI:29917"/>
        <dbReference type="ChEBI" id="CHEBI:57844"/>
        <dbReference type="ChEBI" id="CHEBI:57856"/>
        <dbReference type="ChEBI" id="CHEBI:59789"/>
        <dbReference type="ChEBI" id="CHEBI:64428"/>
        <dbReference type="ChEBI" id="CHEBI:74415"/>
        <dbReference type="ChEBI" id="CHEBI:74417"/>
        <dbReference type="EC" id="2.8.4.3"/>
    </reaction>
</comment>
<dbReference type="NCBIfam" id="TIGR01574">
    <property type="entry name" value="miaB-methiolase"/>
    <property type="match status" value="1"/>
</dbReference>
<evidence type="ECO:0000313" key="17">
    <source>
        <dbReference type="EMBL" id="EFQ03544.1"/>
    </source>
</evidence>
<reference evidence="17 18" key="1">
    <citation type="submission" date="2010-08" db="EMBL/GenBank/DDBJ databases">
        <authorList>
            <person name="Weinstock G."/>
            <person name="Sodergren E."/>
            <person name="Clifton S."/>
            <person name="Fulton L."/>
            <person name="Fulton B."/>
            <person name="Courtney L."/>
            <person name="Fronick C."/>
            <person name="Harrison M."/>
            <person name="Strong C."/>
            <person name="Farmer C."/>
            <person name="Delahaunty K."/>
            <person name="Markovic C."/>
            <person name="Hall O."/>
            <person name="Minx P."/>
            <person name="Tomlinson C."/>
            <person name="Mitreva M."/>
            <person name="Hou S."/>
            <person name="Chen J."/>
            <person name="Wollam A."/>
            <person name="Pepin K.H."/>
            <person name="Johnson M."/>
            <person name="Bhonagiri V."/>
            <person name="Zhang X."/>
            <person name="Suruliraj S."/>
            <person name="Warren W."/>
            <person name="Chinwalla A."/>
            <person name="Mardis E.R."/>
            <person name="Wilson R.K."/>
        </authorList>
    </citation>
    <scope>NUCLEOTIDE SEQUENCE [LARGE SCALE GENOMIC DNA]</scope>
    <source>
        <strain evidence="17 18">F0359</strain>
    </source>
</reference>
<dbReference type="NCBIfam" id="TIGR00089">
    <property type="entry name" value="MiaB/RimO family radical SAM methylthiotransferase"/>
    <property type="match status" value="1"/>
</dbReference>
<comment type="subcellular location">
    <subcellularLocation>
        <location evidence="13">Cytoplasm</location>
    </subcellularLocation>
</comment>
<evidence type="ECO:0000259" key="15">
    <source>
        <dbReference type="PROSITE" id="PS51449"/>
    </source>
</evidence>
<evidence type="ECO:0000256" key="8">
    <source>
        <dbReference type="ARBA" id="ARBA00033765"/>
    </source>
</evidence>
<feature type="domain" description="Radical SAM core" evidence="16">
    <location>
        <begin position="129"/>
        <end position="359"/>
    </location>
</feature>
<protein>
    <recommendedName>
        <fullName evidence="10 13">tRNA-2-methylthio-N(6)-dimethylallyladenosine synthase</fullName>
        <ecNumber evidence="8 13">2.8.4.3</ecNumber>
    </recommendedName>
    <alternativeName>
        <fullName evidence="12 13">(Dimethylallyl)adenosine tRNA methylthiotransferase MiaB</fullName>
    </alternativeName>
    <alternativeName>
        <fullName evidence="11 13">tRNA-i(6)A37 methylthiotransferase</fullName>
    </alternativeName>
</protein>
<evidence type="ECO:0000313" key="18">
    <source>
        <dbReference type="Proteomes" id="UP000003195"/>
    </source>
</evidence>
<accession>E2ZDI2</accession>
<evidence type="ECO:0000256" key="7">
    <source>
        <dbReference type="ARBA" id="ARBA00023014"/>
    </source>
</evidence>
<dbReference type="PANTHER" id="PTHR43020:SF2">
    <property type="entry name" value="MITOCHONDRIAL TRNA METHYLTHIOTRANSFERASE CDK5RAP1"/>
    <property type="match status" value="1"/>
</dbReference>
<evidence type="ECO:0000256" key="9">
    <source>
        <dbReference type="ARBA" id="ARBA00051425"/>
    </source>
</evidence>
<dbReference type="Gene3D" id="3.40.50.12160">
    <property type="entry name" value="Methylthiotransferase, N-terminal domain"/>
    <property type="match status" value="1"/>
</dbReference>
<dbReference type="STRING" id="706434.HMPREF9429_01485"/>
<comment type="caution">
    <text evidence="17">The sequence shown here is derived from an EMBL/GenBank/DDBJ whole genome shotgun (WGS) entry which is preliminary data.</text>
</comment>
<comment type="cofactor">
    <cofactor evidence="13">
        <name>[4Fe-4S] cluster</name>
        <dbReference type="ChEBI" id="CHEBI:49883"/>
    </cofactor>
    <text evidence="13">Binds 2 [4Fe-4S] clusters. One cluster is coordinated with 3 cysteines and an exchangeable S-adenosyl-L-methionine.</text>
</comment>
<keyword evidence="3 13" id="KW-0808">Transferase</keyword>
<dbReference type="EC" id="2.8.4.3" evidence="8 13"/>
<dbReference type="SMART" id="SM00729">
    <property type="entry name" value="Elp3"/>
    <property type="match status" value="1"/>
</dbReference>
<keyword evidence="7 13" id="KW-0411">Iron-sulfur</keyword>
<dbReference type="InterPro" id="IPR005839">
    <property type="entry name" value="Methylthiotransferase"/>
</dbReference>
<dbReference type="InterPro" id="IPR002792">
    <property type="entry name" value="TRAM_dom"/>
</dbReference>
<dbReference type="GO" id="GO:0051539">
    <property type="term" value="F:4 iron, 4 sulfur cluster binding"/>
    <property type="evidence" value="ECO:0007669"/>
    <property type="project" value="UniProtKB-UniRule"/>
</dbReference>
<gene>
    <name evidence="13 17" type="primary">miaB</name>
    <name evidence="17" type="ORF">HMPREF9429_01485</name>
</gene>
<dbReference type="AlphaFoldDB" id="E2ZDI2"/>
<keyword evidence="13" id="KW-0819">tRNA processing</keyword>
<evidence type="ECO:0000256" key="4">
    <source>
        <dbReference type="ARBA" id="ARBA00022691"/>
    </source>
</evidence>
<keyword evidence="13" id="KW-0963">Cytoplasm</keyword>
<evidence type="ECO:0000256" key="13">
    <source>
        <dbReference type="HAMAP-Rule" id="MF_01864"/>
    </source>
</evidence>
<feature type="domain" description="TRAM" evidence="14">
    <location>
        <begin position="362"/>
        <end position="426"/>
    </location>
</feature>
<dbReference type="Proteomes" id="UP000003195">
    <property type="component" value="Unassembled WGS sequence"/>
</dbReference>
<feature type="binding site" evidence="13">
    <location>
        <position position="143"/>
    </location>
    <ligand>
        <name>[4Fe-4S] cluster</name>
        <dbReference type="ChEBI" id="CHEBI:49883"/>
        <label>2</label>
        <note>4Fe-4S-S-AdoMet</note>
    </ligand>
</feature>
<keyword evidence="18" id="KW-1185">Reference proteome</keyword>
<evidence type="ECO:0000256" key="2">
    <source>
        <dbReference type="ARBA" id="ARBA00022485"/>
    </source>
</evidence>
<evidence type="ECO:0000256" key="3">
    <source>
        <dbReference type="ARBA" id="ARBA00022679"/>
    </source>
</evidence>
<dbReference type="GO" id="GO:0005829">
    <property type="term" value="C:cytosol"/>
    <property type="evidence" value="ECO:0007669"/>
    <property type="project" value="TreeGrafter"/>
</dbReference>
<dbReference type="SFLD" id="SFLDS00029">
    <property type="entry name" value="Radical_SAM"/>
    <property type="match status" value="1"/>
</dbReference>
<sequence>MNESDSERYAGQLEELGYTPTEDPELADVILMNTCCVRETAEDKVLGKIGEFKHLKTRNKDLILAVTGCMAQEWQDRLFKRAPHLDLVIGTHNIHKLIDLIKDKEGQKESHMLATEMEDNIFHAVPTKRFQKFFAWVPIMNGCNKFCTYCIVPYVRGREVSRPLEEIIEEIRNLAKEGYKEITLLGQNVNSYGLDFKDGTDFSALLYAIEDIDGIERVRYMTSHPKDMTFTMIDAIAQCKKVVSHIHLPVQSGSTELLKRMNRGYTTEHYEELVSYIREKMPQAVLTTDIIVGFPGETEAMFQETLDLLRRVRYDMAYTFIYSPRTGTPAATMDNQIPQDEKSRRLKRLADVQNEISLAYNVEMEGKDYEVIVEGPTKNDENHWFGRTRGNKMIIWENDGTSAVGDTIRVHVDKGQTWVLKGHVLKREEDCGRRNEVNAHDEAVSGSQGDMCR</sequence>
<feature type="domain" description="MTTase N-terminal" evidence="15">
    <location>
        <begin position="1"/>
        <end position="106"/>
    </location>
</feature>
<evidence type="ECO:0000256" key="12">
    <source>
        <dbReference type="ARBA" id="ARBA00081141"/>
    </source>
</evidence>
<dbReference type="PROSITE" id="PS01278">
    <property type="entry name" value="MTTASE_RADICAL"/>
    <property type="match status" value="1"/>
</dbReference>
<evidence type="ECO:0000256" key="5">
    <source>
        <dbReference type="ARBA" id="ARBA00022723"/>
    </source>
</evidence>
<dbReference type="GO" id="GO:0035597">
    <property type="term" value="F:tRNA-2-methylthio-N(6)-dimethylallyladenosine(37) synthase activity"/>
    <property type="evidence" value="ECO:0007669"/>
    <property type="project" value="UniProtKB-EC"/>
</dbReference>
<dbReference type="PROSITE" id="PS50926">
    <property type="entry name" value="TRAM"/>
    <property type="match status" value="1"/>
</dbReference>
<evidence type="ECO:0000259" key="16">
    <source>
        <dbReference type="PROSITE" id="PS51918"/>
    </source>
</evidence>
<dbReference type="InterPro" id="IPR013848">
    <property type="entry name" value="Methylthiotransferase_N"/>
</dbReference>
<dbReference type="InterPro" id="IPR020612">
    <property type="entry name" value="Methylthiotransferase_CS"/>
</dbReference>
<dbReference type="SFLD" id="SFLDG01061">
    <property type="entry name" value="methylthiotransferase"/>
    <property type="match status" value="1"/>
</dbReference>
<dbReference type="EMBL" id="AECS01000039">
    <property type="protein sequence ID" value="EFQ03544.1"/>
    <property type="molecule type" value="Genomic_DNA"/>
</dbReference>
<keyword evidence="5 13" id="KW-0479">Metal-binding</keyword>
<keyword evidence="6 13" id="KW-0408">Iron</keyword>
<dbReference type="FunFam" id="3.80.30.20:FF:000001">
    <property type="entry name" value="tRNA-2-methylthio-N(6)-dimethylallyladenosine synthase 2"/>
    <property type="match status" value="1"/>
</dbReference>
<keyword evidence="2 13" id="KW-0004">4Fe-4S</keyword>
<dbReference type="Pfam" id="PF00919">
    <property type="entry name" value="UPF0004"/>
    <property type="match status" value="1"/>
</dbReference>
<dbReference type="FunFam" id="3.40.50.12160:FF:000003">
    <property type="entry name" value="CDK5 regulatory subunit-associated protein 1"/>
    <property type="match status" value="1"/>
</dbReference>
<dbReference type="InterPro" id="IPR038135">
    <property type="entry name" value="Methylthiotransferase_N_sf"/>
</dbReference>
<comment type="similarity">
    <text evidence="13">Belongs to the methylthiotransferase family. MiaB subfamily.</text>
</comment>
<comment type="function">
    <text evidence="1 13">Catalyzes the methylthiolation of N6-(dimethylallyl)adenosine (i(6)A), leading to the formation of 2-methylthio-N6-(dimethylallyl)adenosine (ms(2)i(6)A) at position 37 in tRNAs that read codons beginning with uridine.</text>
</comment>
<comment type="subunit">
    <text evidence="13">Monomer.</text>
</comment>
<dbReference type="Pfam" id="PF01938">
    <property type="entry name" value="TRAM"/>
    <property type="match status" value="1"/>
</dbReference>
<dbReference type="PANTHER" id="PTHR43020">
    <property type="entry name" value="CDK5 REGULATORY SUBUNIT-ASSOCIATED PROTEIN 1"/>
    <property type="match status" value="1"/>
</dbReference>
<evidence type="ECO:0000256" key="1">
    <source>
        <dbReference type="ARBA" id="ARBA00003234"/>
    </source>
</evidence>
<dbReference type="InterPro" id="IPR023404">
    <property type="entry name" value="rSAM_horseshoe"/>
</dbReference>
<dbReference type="SUPFAM" id="SSF102114">
    <property type="entry name" value="Radical SAM enzymes"/>
    <property type="match status" value="1"/>
</dbReference>
<evidence type="ECO:0000256" key="10">
    <source>
        <dbReference type="ARBA" id="ARBA00068570"/>
    </source>
</evidence>
<evidence type="ECO:0000256" key="6">
    <source>
        <dbReference type="ARBA" id="ARBA00023004"/>
    </source>
</evidence>
<dbReference type="Pfam" id="PF04055">
    <property type="entry name" value="Radical_SAM"/>
    <property type="match status" value="1"/>
</dbReference>
<dbReference type="InterPro" id="IPR007197">
    <property type="entry name" value="rSAM"/>
</dbReference>
<dbReference type="GO" id="GO:0046872">
    <property type="term" value="F:metal ion binding"/>
    <property type="evidence" value="ECO:0007669"/>
    <property type="project" value="UniProtKB-KW"/>
</dbReference>
<proteinExistence type="inferred from homology"/>
<evidence type="ECO:0000259" key="14">
    <source>
        <dbReference type="PROSITE" id="PS50926"/>
    </source>
</evidence>
<dbReference type="CDD" id="cd01335">
    <property type="entry name" value="Radical_SAM"/>
    <property type="match status" value="1"/>
</dbReference>
<dbReference type="SFLD" id="SFLDG01082">
    <property type="entry name" value="B12-binding_domain_containing"/>
    <property type="match status" value="1"/>
</dbReference>
<evidence type="ECO:0000256" key="11">
    <source>
        <dbReference type="ARBA" id="ARBA00080698"/>
    </source>
</evidence>
<keyword evidence="4 13" id="KW-0949">S-adenosyl-L-methionine</keyword>
<feature type="binding site" evidence="13">
    <location>
        <position position="150"/>
    </location>
    <ligand>
        <name>[4Fe-4S] cluster</name>
        <dbReference type="ChEBI" id="CHEBI:49883"/>
        <label>2</label>
        <note>4Fe-4S-S-AdoMet</note>
    </ligand>
</feature>
<dbReference type="PROSITE" id="PS51449">
    <property type="entry name" value="MTTASE_N"/>
    <property type="match status" value="1"/>
</dbReference>
<dbReference type="InterPro" id="IPR006638">
    <property type="entry name" value="Elp3/MiaA/NifB-like_rSAM"/>
</dbReference>
<organism evidence="17 18">
    <name type="scientific">Megasphaera micronuciformis F0359</name>
    <dbReference type="NCBI Taxonomy" id="706434"/>
    <lineage>
        <taxon>Bacteria</taxon>
        <taxon>Bacillati</taxon>
        <taxon>Bacillota</taxon>
        <taxon>Negativicutes</taxon>
        <taxon>Veillonellales</taxon>
        <taxon>Veillonellaceae</taxon>
        <taxon>Megasphaera</taxon>
    </lineage>
</organism>
<dbReference type="PROSITE" id="PS51918">
    <property type="entry name" value="RADICAL_SAM"/>
    <property type="match status" value="1"/>
</dbReference>
<name>E2ZDI2_9FIRM</name>